<dbReference type="SUPFAM" id="SSF56281">
    <property type="entry name" value="Metallo-hydrolase/oxidoreductase"/>
    <property type="match status" value="1"/>
</dbReference>
<dbReference type="PANTHER" id="PTHR42978:SF6">
    <property type="entry name" value="QUORUM-QUENCHING LACTONASE YTNP-RELATED"/>
    <property type="match status" value="1"/>
</dbReference>
<dbReference type="Pfam" id="PF00753">
    <property type="entry name" value="Lactamase_B"/>
    <property type="match status" value="1"/>
</dbReference>
<dbReference type="GO" id="GO:0016787">
    <property type="term" value="F:hydrolase activity"/>
    <property type="evidence" value="ECO:0007669"/>
    <property type="project" value="UniProtKB-KW"/>
</dbReference>
<dbReference type="InterPro" id="IPR001279">
    <property type="entry name" value="Metallo-B-lactamas"/>
</dbReference>
<accession>A0A561T4R0</accession>
<dbReference type="CDD" id="cd16277">
    <property type="entry name" value="metallo-hydrolase-like_MBL-fold"/>
    <property type="match status" value="1"/>
</dbReference>
<reference evidence="6 7" key="1">
    <citation type="submission" date="2019-06" db="EMBL/GenBank/DDBJ databases">
        <title>Sequencing the genomes of 1000 actinobacteria strains.</title>
        <authorList>
            <person name="Klenk H.-P."/>
        </authorList>
    </citation>
    <scope>NUCLEOTIDE SEQUENCE [LARGE SCALE GENOMIC DNA]</scope>
    <source>
        <strain evidence="6 7">DSM 45671</strain>
    </source>
</reference>
<dbReference type="InterPro" id="IPR051013">
    <property type="entry name" value="MBL_superfamily_lactonases"/>
</dbReference>
<dbReference type="Proteomes" id="UP000321261">
    <property type="component" value="Unassembled WGS sequence"/>
</dbReference>
<proteinExistence type="inferred from homology"/>
<keyword evidence="4" id="KW-0862">Zinc</keyword>
<dbReference type="AlphaFoldDB" id="A0A561T4R0"/>
<dbReference type="SMART" id="SM00849">
    <property type="entry name" value="Lactamase_B"/>
    <property type="match status" value="1"/>
</dbReference>
<evidence type="ECO:0000313" key="6">
    <source>
        <dbReference type="EMBL" id="TWF82095.1"/>
    </source>
</evidence>
<feature type="domain" description="Metallo-beta-lactamase" evidence="5">
    <location>
        <begin position="71"/>
        <end position="282"/>
    </location>
</feature>
<dbReference type="Gene3D" id="3.60.15.10">
    <property type="entry name" value="Ribonuclease Z/Hydroxyacylglutathione hydrolase-like"/>
    <property type="match status" value="1"/>
</dbReference>
<gene>
    <name evidence="6" type="ORF">FHX44_118040</name>
</gene>
<dbReference type="OrthoDB" id="5177904at2"/>
<keyword evidence="2" id="KW-0479">Metal-binding</keyword>
<dbReference type="RefSeq" id="WP_147260482.1">
    <property type="nucleotide sequence ID" value="NZ_VIWU01000001.1"/>
</dbReference>
<keyword evidence="7" id="KW-1185">Reference proteome</keyword>
<organism evidence="6 7">
    <name type="scientific">Pseudonocardia hierapolitana</name>
    <dbReference type="NCBI Taxonomy" id="1128676"/>
    <lineage>
        <taxon>Bacteria</taxon>
        <taxon>Bacillati</taxon>
        <taxon>Actinomycetota</taxon>
        <taxon>Actinomycetes</taxon>
        <taxon>Pseudonocardiales</taxon>
        <taxon>Pseudonocardiaceae</taxon>
        <taxon>Pseudonocardia</taxon>
    </lineage>
</organism>
<comment type="caution">
    <text evidence="6">The sequence shown here is derived from an EMBL/GenBank/DDBJ whole genome shotgun (WGS) entry which is preliminary data.</text>
</comment>
<evidence type="ECO:0000256" key="4">
    <source>
        <dbReference type="ARBA" id="ARBA00022833"/>
    </source>
</evidence>
<keyword evidence="3 6" id="KW-0378">Hydrolase</keyword>
<dbReference type="PANTHER" id="PTHR42978">
    <property type="entry name" value="QUORUM-QUENCHING LACTONASE YTNP-RELATED-RELATED"/>
    <property type="match status" value="1"/>
</dbReference>
<protein>
    <submittedName>
        <fullName evidence="6">Glyoxylase-like metal-dependent hydrolase (Beta-lactamase superfamily II)</fullName>
    </submittedName>
</protein>
<comment type="similarity">
    <text evidence="1">Belongs to the metallo-beta-lactamase superfamily.</text>
</comment>
<evidence type="ECO:0000256" key="3">
    <source>
        <dbReference type="ARBA" id="ARBA00022801"/>
    </source>
</evidence>
<dbReference type="InterPro" id="IPR036866">
    <property type="entry name" value="RibonucZ/Hydroxyglut_hydro"/>
</dbReference>
<evidence type="ECO:0000256" key="1">
    <source>
        <dbReference type="ARBA" id="ARBA00007749"/>
    </source>
</evidence>
<dbReference type="GO" id="GO:0046872">
    <property type="term" value="F:metal ion binding"/>
    <property type="evidence" value="ECO:0007669"/>
    <property type="project" value="UniProtKB-KW"/>
</dbReference>
<name>A0A561T4R0_9PSEU</name>
<evidence type="ECO:0000256" key="2">
    <source>
        <dbReference type="ARBA" id="ARBA00022723"/>
    </source>
</evidence>
<dbReference type="EMBL" id="VIWU01000001">
    <property type="protein sequence ID" value="TWF82095.1"/>
    <property type="molecule type" value="Genomic_DNA"/>
</dbReference>
<evidence type="ECO:0000259" key="5">
    <source>
        <dbReference type="SMART" id="SM00849"/>
    </source>
</evidence>
<sequence length="309" mass="34073">MTAKPPRARTRDHHTTERRVHIGTVTVTPVVQLHYRVDPLRFFPDLDLAAIDEDAWFWRPPYCEDGMLVIDMGAFLVRTPGRTLLVDAGIGNGKRRPNPLFDDRDDDWLAALHRAGVTPEEIDTVVFTHLHVDHVGFATRFDGAAWVPAFPNARYLTTAAELAHWTGAAAAGDRARLGDYLTDSVLPLRDAGVLDLVEPDLRICEEVRLRPAPGHTPGNVCVEVSSHGGRAVFAGDMVHHALQLAFPERSTDFCVDACGASEARRELLRDIADQDVLLFPAHFPQSAPGRVVTDPAGGYRYEVVEGEPL</sequence>
<evidence type="ECO:0000313" key="7">
    <source>
        <dbReference type="Proteomes" id="UP000321261"/>
    </source>
</evidence>